<accession>A0A4C1SN58</accession>
<keyword evidence="2" id="KW-1185">Reference proteome</keyword>
<proteinExistence type="predicted"/>
<sequence>MILNQFIINDGRYADQGASPLSGRPSRTAIDIHFAVATRKPLFPNGYRFYGRCDLSVVSSTFSFYKISRRRSDAIPITKKI</sequence>
<reference evidence="1 2" key="1">
    <citation type="journal article" date="2019" name="Commun. Biol.">
        <title>The bagworm genome reveals a unique fibroin gene that provides high tensile strength.</title>
        <authorList>
            <person name="Kono N."/>
            <person name="Nakamura H."/>
            <person name="Ohtoshi R."/>
            <person name="Tomita M."/>
            <person name="Numata K."/>
            <person name="Arakawa K."/>
        </authorList>
    </citation>
    <scope>NUCLEOTIDE SEQUENCE [LARGE SCALE GENOMIC DNA]</scope>
</reference>
<evidence type="ECO:0000313" key="1">
    <source>
        <dbReference type="EMBL" id="GBP03425.1"/>
    </source>
</evidence>
<organism evidence="1 2">
    <name type="scientific">Eumeta variegata</name>
    <name type="common">Bagworm moth</name>
    <name type="synonym">Eumeta japonica</name>
    <dbReference type="NCBI Taxonomy" id="151549"/>
    <lineage>
        <taxon>Eukaryota</taxon>
        <taxon>Metazoa</taxon>
        <taxon>Ecdysozoa</taxon>
        <taxon>Arthropoda</taxon>
        <taxon>Hexapoda</taxon>
        <taxon>Insecta</taxon>
        <taxon>Pterygota</taxon>
        <taxon>Neoptera</taxon>
        <taxon>Endopterygota</taxon>
        <taxon>Lepidoptera</taxon>
        <taxon>Glossata</taxon>
        <taxon>Ditrysia</taxon>
        <taxon>Tineoidea</taxon>
        <taxon>Psychidae</taxon>
        <taxon>Oiketicinae</taxon>
        <taxon>Eumeta</taxon>
    </lineage>
</organism>
<name>A0A4C1SN58_EUMVA</name>
<gene>
    <name evidence="1" type="ORF">EVAR_58059_1</name>
</gene>
<evidence type="ECO:0000313" key="2">
    <source>
        <dbReference type="Proteomes" id="UP000299102"/>
    </source>
</evidence>
<protein>
    <submittedName>
        <fullName evidence="1">Uncharacterized protein</fullName>
    </submittedName>
</protein>
<dbReference type="Proteomes" id="UP000299102">
    <property type="component" value="Unassembled WGS sequence"/>
</dbReference>
<comment type="caution">
    <text evidence="1">The sequence shown here is derived from an EMBL/GenBank/DDBJ whole genome shotgun (WGS) entry which is preliminary data.</text>
</comment>
<dbReference type="EMBL" id="BGZK01003656">
    <property type="protein sequence ID" value="GBP03425.1"/>
    <property type="molecule type" value="Genomic_DNA"/>
</dbReference>
<dbReference type="AlphaFoldDB" id="A0A4C1SN58"/>